<comment type="subunit">
    <text evidence="9">Part of the 50S ribosomal subunit.</text>
</comment>
<proteinExistence type="inferred from homology"/>
<dbReference type="InterPro" id="IPR002143">
    <property type="entry name" value="Ribosomal_uL1"/>
</dbReference>
<evidence type="ECO:0000256" key="9">
    <source>
        <dbReference type="HAMAP-Rule" id="MF_01318"/>
    </source>
</evidence>
<dbReference type="PANTHER" id="PTHR36427">
    <property type="entry name" value="54S RIBOSOMAL PROTEIN L1, MITOCHONDRIAL"/>
    <property type="match status" value="1"/>
</dbReference>
<dbReference type="PROSITE" id="PS01199">
    <property type="entry name" value="RIBOSOMAL_L1"/>
    <property type="match status" value="1"/>
</dbReference>
<dbReference type="InterPro" id="IPR016095">
    <property type="entry name" value="Ribosomal_uL1_3-a/b-sand"/>
</dbReference>
<keyword evidence="4 9" id="KW-0810">Translation regulation</keyword>
<dbReference type="HAMAP" id="MF_01318_B">
    <property type="entry name" value="Ribosomal_uL1_B"/>
    <property type="match status" value="1"/>
</dbReference>
<evidence type="ECO:0000256" key="7">
    <source>
        <dbReference type="ARBA" id="ARBA00023274"/>
    </source>
</evidence>
<keyword evidence="12" id="KW-1185">Reference proteome</keyword>
<dbReference type="Proteomes" id="UP001291687">
    <property type="component" value="Unassembled WGS sequence"/>
</dbReference>
<keyword evidence="3 9" id="KW-0699">rRNA-binding</keyword>
<dbReference type="InterPro" id="IPR023674">
    <property type="entry name" value="Ribosomal_uL1-like"/>
</dbReference>
<dbReference type="SUPFAM" id="SSF56808">
    <property type="entry name" value="Ribosomal protein L1"/>
    <property type="match status" value="1"/>
</dbReference>
<evidence type="ECO:0000256" key="6">
    <source>
        <dbReference type="ARBA" id="ARBA00022980"/>
    </source>
</evidence>
<evidence type="ECO:0000256" key="3">
    <source>
        <dbReference type="ARBA" id="ARBA00022730"/>
    </source>
</evidence>
<comment type="function">
    <text evidence="9">Binds directly to 23S rRNA. The L1 stalk is quite mobile in the ribosome, and is involved in E site tRNA release.</text>
</comment>
<dbReference type="PIRSF" id="PIRSF002155">
    <property type="entry name" value="Ribosomal_L1"/>
    <property type="match status" value="1"/>
</dbReference>
<evidence type="ECO:0000313" key="11">
    <source>
        <dbReference type="EMBL" id="MEA0970065.1"/>
    </source>
</evidence>
<evidence type="ECO:0000256" key="5">
    <source>
        <dbReference type="ARBA" id="ARBA00022884"/>
    </source>
</evidence>
<dbReference type="InterPro" id="IPR023673">
    <property type="entry name" value="Ribosomal_uL1_CS"/>
</dbReference>
<keyword evidence="9" id="KW-0820">tRNA-binding</keyword>
<evidence type="ECO:0000256" key="8">
    <source>
        <dbReference type="ARBA" id="ARBA00035241"/>
    </source>
</evidence>
<keyword evidence="7 9" id="KW-0687">Ribonucleoprotein</keyword>
<evidence type="ECO:0000313" key="12">
    <source>
        <dbReference type="Proteomes" id="UP001291687"/>
    </source>
</evidence>
<comment type="caution">
    <text evidence="11">The sequence shown here is derived from an EMBL/GenBank/DDBJ whole genome shotgun (WGS) entry which is preliminary data.</text>
</comment>
<dbReference type="InterPro" id="IPR005878">
    <property type="entry name" value="Ribosom_uL1_bac-type"/>
</dbReference>
<evidence type="ECO:0000256" key="10">
    <source>
        <dbReference type="RuleBase" id="RU000659"/>
    </source>
</evidence>
<keyword evidence="2 9" id="KW-0678">Repressor</keyword>
<evidence type="ECO:0000256" key="4">
    <source>
        <dbReference type="ARBA" id="ARBA00022845"/>
    </source>
</evidence>
<gene>
    <name evidence="9" type="primary">rplA</name>
    <name evidence="11" type="ORF">Megvenef_00011</name>
</gene>
<keyword evidence="5 9" id="KW-0694">RNA-binding</keyword>
<dbReference type="Gene3D" id="3.30.190.20">
    <property type="match status" value="1"/>
</dbReference>
<dbReference type="RefSeq" id="WP_322775971.1">
    <property type="nucleotide sequence ID" value="NZ_JARJFB010000001.1"/>
</dbReference>
<protein>
    <recommendedName>
        <fullName evidence="8 9">Large ribosomal subunit protein uL1</fullName>
    </recommendedName>
</protein>
<dbReference type="CDD" id="cd00403">
    <property type="entry name" value="Ribosomal_L1"/>
    <property type="match status" value="1"/>
</dbReference>
<dbReference type="GO" id="GO:0005840">
    <property type="term" value="C:ribosome"/>
    <property type="evidence" value="ECO:0007669"/>
    <property type="project" value="UniProtKB-KW"/>
</dbReference>
<reference evidence="11 12" key="1">
    <citation type="submission" date="2023-03" db="EMBL/GenBank/DDBJ databases">
        <title>Host association and intracellularity evolved multiple times independently in the Rickettsiales.</title>
        <authorList>
            <person name="Castelli M."/>
            <person name="Nardi T."/>
            <person name="Gammuto L."/>
            <person name="Bellinzona G."/>
            <person name="Sabaneyeva E."/>
            <person name="Potekhin A."/>
            <person name="Serra V."/>
            <person name="Petroni G."/>
            <person name="Sassera D."/>
        </authorList>
    </citation>
    <scope>NUCLEOTIDE SEQUENCE [LARGE SCALE GENOMIC DNA]</scope>
    <source>
        <strain evidence="11 12">Sr 2-6</strain>
    </source>
</reference>
<dbReference type="Gene3D" id="3.40.50.790">
    <property type="match status" value="1"/>
</dbReference>
<dbReference type="PANTHER" id="PTHR36427:SF3">
    <property type="entry name" value="LARGE RIBOSOMAL SUBUNIT PROTEIN UL1M"/>
    <property type="match status" value="1"/>
</dbReference>
<evidence type="ECO:0000256" key="1">
    <source>
        <dbReference type="ARBA" id="ARBA00010531"/>
    </source>
</evidence>
<comment type="function">
    <text evidence="9">Protein L1 is also a translational repressor protein, it controls the translation of the L11 operon by binding to its mRNA.</text>
</comment>
<dbReference type="Pfam" id="PF00687">
    <property type="entry name" value="Ribosomal_L1"/>
    <property type="match status" value="1"/>
</dbReference>
<evidence type="ECO:0000256" key="2">
    <source>
        <dbReference type="ARBA" id="ARBA00022491"/>
    </source>
</evidence>
<dbReference type="NCBIfam" id="TIGR01169">
    <property type="entry name" value="rplA_bact"/>
    <property type="match status" value="1"/>
</dbReference>
<accession>A0ABU5NA52</accession>
<organism evidence="11 12">
    <name type="scientific">Candidatus Megaera venefica</name>
    <dbReference type="NCBI Taxonomy" id="2055910"/>
    <lineage>
        <taxon>Bacteria</taxon>
        <taxon>Pseudomonadati</taxon>
        <taxon>Pseudomonadota</taxon>
        <taxon>Alphaproteobacteria</taxon>
        <taxon>Rickettsiales</taxon>
        <taxon>Rickettsiaceae</taxon>
        <taxon>Candidatus Megaera</taxon>
    </lineage>
</organism>
<sequence>MGKKIAAVVKELDQTKEYSLQDAIATIKKISFTKFDETLEVAINLGVDPRHSDQMVRGIVSLPAGLGKDVRVAVICKDEKVAEAKAAGADLAGSLTLIDDIKAGKIDFDVCIATPDMMGIVGQVARVLGPKGLMPNPKLGTVTPDIANAVKNAKSGQVEYRVEKAGIIHAGLGKLSFAEGDLLKNVRAFVDSVVKAKPAGAKGVYLKKVHMSSTMGPSLKVDLSTISN</sequence>
<dbReference type="EMBL" id="JARJFB010000001">
    <property type="protein sequence ID" value="MEA0970065.1"/>
    <property type="molecule type" value="Genomic_DNA"/>
</dbReference>
<dbReference type="InterPro" id="IPR028364">
    <property type="entry name" value="Ribosomal_uL1/biogenesis"/>
</dbReference>
<comment type="similarity">
    <text evidence="1 9 10">Belongs to the universal ribosomal protein uL1 family.</text>
</comment>
<keyword evidence="6 9" id="KW-0689">Ribosomal protein</keyword>
<name>A0ABU5NA52_9RICK</name>